<evidence type="ECO:0000256" key="3">
    <source>
        <dbReference type="ARBA" id="ARBA00022679"/>
    </source>
</evidence>
<comment type="subunit">
    <text evidence="10">Heterodimer with POLE3; binds to DNA. Component of the CHRAC ISWI chromatin remodeling complex at least composed of SMARCA5/SNF2H, BAZ1A/ACF1, CHRAC1 and POLE3; the complex preferentially binds DNA through the CHRAC1-POLE3 heterodimer and possesses ATP-dependent nucleosome-remodeling activity. Within the complex, the heterodimer with POLE3 interacts with SMARCA5/SNF2H; the interaction is direct and enhances nucleosome sliding activity by the SMARCA5/SNF2H and BAZ1A/ACF1 interaction. Within the complex, the heterodimer with POLE3 interacts with BAZ1A/ACF1; the interactions are direct.</text>
</comment>
<organism evidence="15">
    <name type="scientific">Culicoides sonorensis</name>
    <name type="common">Biting midge</name>
    <dbReference type="NCBI Taxonomy" id="179676"/>
    <lineage>
        <taxon>Eukaryota</taxon>
        <taxon>Metazoa</taxon>
        <taxon>Ecdysozoa</taxon>
        <taxon>Arthropoda</taxon>
        <taxon>Hexapoda</taxon>
        <taxon>Insecta</taxon>
        <taxon>Pterygota</taxon>
        <taxon>Neoptera</taxon>
        <taxon>Endopterygota</taxon>
        <taxon>Diptera</taxon>
        <taxon>Nematocera</taxon>
        <taxon>Chironomoidea</taxon>
        <taxon>Ceratopogonidae</taxon>
        <taxon>Ceratopogoninae</taxon>
        <taxon>Culicoides</taxon>
        <taxon>Monoculicoides</taxon>
    </lineage>
</organism>
<dbReference type="OMA" id="MSEYWAK"/>
<keyword evidence="4" id="KW-0548">Nucleotidyltransferase</keyword>
<evidence type="ECO:0000256" key="8">
    <source>
        <dbReference type="ARBA" id="ARBA00023242"/>
    </source>
</evidence>
<protein>
    <recommendedName>
        <fullName evidence="11">Chromatin accessibility complex protein 1</fullName>
    </recommendedName>
    <alternativeName>
        <fullName evidence="12">DNA polymerase epsilon subunit p15</fullName>
    </alternativeName>
</protein>
<name>A0A336MFI5_CULSO</name>
<evidence type="ECO:0000256" key="5">
    <source>
        <dbReference type="ARBA" id="ARBA00022990"/>
    </source>
</evidence>
<dbReference type="InterPro" id="IPR009072">
    <property type="entry name" value="Histone-fold"/>
</dbReference>
<comment type="subcellular location">
    <subcellularLocation>
        <location evidence="1">Nucleus</location>
    </subcellularLocation>
</comment>
<evidence type="ECO:0000256" key="7">
    <source>
        <dbReference type="ARBA" id="ARBA00023125"/>
    </source>
</evidence>
<dbReference type="PANTHER" id="PTHR10252">
    <property type="entry name" value="HISTONE-LIKE TRANSCRIPTION FACTOR CCAAT-RELATED"/>
    <property type="match status" value="1"/>
</dbReference>
<dbReference type="GO" id="GO:0006338">
    <property type="term" value="P:chromatin remodeling"/>
    <property type="evidence" value="ECO:0007669"/>
    <property type="project" value="TreeGrafter"/>
</dbReference>
<evidence type="ECO:0000256" key="11">
    <source>
        <dbReference type="ARBA" id="ARBA00071805"/>
    </source>
</evidence>
<feature type="compositionally biased region" description="Basic and acidic residues" evidence="13">
    <location>
        <begin position="44"/>
        <end position="53"/>
    </location>
</feature>
<keyword evidence="5" id="KW-0007">Acetylation</keyword>
<dbReference type="AlphaFoldDB" id="A0A336MFI5"/>
<dbReference type="InterPro" id="IPR003958">
    <property type="entry name" value="CBFA_NFYB_domain"/>
</dbReference>
<evidence type="ECO:0000256" key="12">
    <source>
        <dbReference type="ARBA" id="ARBA00083235"/>
    </source>
</evidence>
<evidence type="ECO:0000256" key="9">
    <source>
        <dbReference type="ARBA" id="ARBA00059032"/>
    </source>
</evidence>
<evidence type="ECO:0000256" key="2">
    <source>
        <dbReference type="ARBA" id="ARBA00022553"/>
    </source>
</evidence>
<feature type="region of interest" description="Disordered" evidence="13">
    <location>
        <begin position="143"/>
        <end position="164"/>
    </location>
</feature>
<evidence type="ECO:0000256" key="10">
    <source>
        <dbReference type="ARBA" id="ARBA00062516"/>
    </source>
</evidence>
<dbReference type="GO" id="GO:0016779">
    <property type="term" value="F:nucleotidyltransferase activity"/>
    <property type="evidence" value="ECO:0007669"/>
    <property type="project" value="UniProtKB-KW"/>
</dbReference>
<accession>A0A336MFI5</accession>
<dbReference type="FunFam" id="1.10.20.10:FF:000048">
    <property type="entry name" value="Chromatin accessibility complex subunit 1"/>
    <property type="match status" value="1"/>
</dbReference>
<feature type="compositionally biased region" description="Basic and acidic residues" evidence="13">
    <location>
        <begin position="143"/>
        <end position="154"/>
    </location>
</feature>
<dbReference type="PANTHER" id="PTHR10252:SF54">
    <property type="entry name" value="CHROMATIN ACCESSIBILITY COMPLEX PROTEIN 1"/>
    <property type="match status" value="1"/>
</dbReference>
<dbReference type="GO" id="GO:0008623">
    <property type="term" value="C:CHRAC"/>
    <property type="evidence" value="ECO:0007669"/>
    <property type="project" value="TreeGrafter"/>
</dbReference>
<feature type="compositionally biased region" description="Acidic residues" evidence="13">
    <location>
        <begin position="155"/>
        <end position="164"/>
    </location>
</feature>
<feature type="compositionally biased region" description="Polar residues" evidence="13">
    <location>
        <begin position="1"/>
        <end position="14"/>
    </location>
</feature>
<keyword evidence="7" id="KW-0238">DNA-binding</keyword>
<reference evidence="15" key="1">
    <citation type="submission" date="2018-07" db="EMBL/GenBank/DDBJ databases">
        <authorList>
            <person name="Quirk P.G."/>
            <person name="Krulwich T.A."/>
        </authorList>
    </citation>
    <scope>NUCLEOTIDE SEQUENCE</scope>
</reference>
<keyword evidence="3" id="KW-0808">Transferase</keyword>
<feature type="region of interest" description="Disordered" evidence="13">
    <location>
        <begin position="1"/>
        <end position="54"/>
    </location>
</feature>
<dbReference type="Gene3D" id="1.10.20.10">
    <property type="entry name" value="Histone, subunit A"/>
    <property type="match status" value="1"/>
</dbReference>
<gene>
    <name evidence="15" type="primary">CSON011551</name>
</gene>
<keyword evidence="2" id="KW-0597">Phosphoprotein</keyword>
<dbReference type="EMBL" id="UFQT01000502">
    <property type="protein sequence ID" value="SSX24818.1"/>
    <property type="molecule type" value="Genomic_DNA"/>
</dbReference>
<dbReference type="SUPFAM" id="SSF47113">
    <property type="entry name" value="Histone-fold"/>
    <property type="match status" value="1"/>
</dbReference>
<keyword evidence="6" id="KW-0175">Coiled coil</keyword>
<comment type="function">
    <text evidence="9">Forms a complex with DNA polymerase epsilon subunit POLE3 and binds naked DNA, which is then incorporated into chromatin, aided by the nucleosome remodeling activity of ISWI/SNF2H and ACF1. Does not enhance nucleosome sliding activity of the ACF-5 ISWI chromatin remodeling complex.</text>
</comment>
<dbReference type="GO" id="GO:0046982">
    <property type="term" value="F:protein heterodimerization activity"/>
    <property type="evidence" value="ECO:0007669"/>
    <property type="project" value="InterPro"/>
</dbReference>
<feature type="compositionally biased region" description="Basic and acidic residues" evidence="13">
    <location>
        <begin position="18"/>
        <end position="35"/>
    </location>
</feature>
<evidence type="ECO:0000256" key="6">
    <source>
        <dbReference type="ARBA" id="ARBA00023054"/>
    </source>
</evidence>
<evidence type="ECO:0000313" key="15">
    <source>
        <dbReference type="EMBL" id="SSX24818.1"/>
    </source>
</evidence>
<sequence>MEGKQTTPKKNTTPVKAASDKRTPGKTPSKSDKKTPQVSGKSDLQSKDSKDGLNHLPLARIRTIMKSAPDADMISQEALVVVCRAAEMFIQQLTKAAKEKSTKQNLLEYKDLANVVGSDEKLEFLASIIPKKITVREYKKRLAEDSSSDERSYESTEESSEEESGIIIFKLYH</sequence>
<evidence type="ECO:0000256" key="4">
    <source>
        <dbReference type="ARBA" id="ARBA00022695"/>
    </source>
</evidence>
<evidence type="ECO:0000256" key="13">
    <source>
        <dbReference type="SAM" id="MobiDB-lite"/>
    </source>
</evidence>
<dbReference type="Pfam" id="PF00808">
    <property type="entry name" value="CBFD_NFYB_HMF"/>
    <property type="match status" value="1"/>
</dbReference>
<dbReference type="VEuPathDB" id="VectorBase:CSON011551"/>
<dbReference type="GO" id="GO:0003677">
    <property type="term" value="F:DNA binding"/>
    <property type="evidence" value="ECO:0007669"/>
    <property type="project" value="UniProtKB-KW"/>
</dbReference>
<dbReference type="CDD" id="cd22924">
    <property type="entry name" value="HFD_CHRAC1-like"/>
    <property type="match status" value="1"/>
</dbReference>
<evidence type="ECO:0000259" key="14">
    <source>
        <dbReference type="Pfam" id="PF00808"/>
    </source>
</evidence>
<proteinExistence type="predicted"/>
<dbReference type="GO" id="GO:0006261">
    <property type="term" value="P:DNA-templated DNA replication"/>
    <property type="evidence" value="ECO:0007669"/>
    <property type="project" value="TreeGrafter"/>
</dbReference>
<evidence type="ECO:0000256" key="1">
    <source>
        <dbReference type="ARBA" id="ARBA00004123"/>
    </source>
</evidence>
<dbReference type="InterPro" id="IPR050568">
    <property type="entry name" value="Transcr_DNA_Rep_Reg"/>
</dbReference>
<feature type="domain" description="Transcription factor CBF/NF-Y/archaeal histone" evidence="14">
    <location>
        <begin position="55"/>
        <end position="104"/>
    </location>
</feature>
<keyword evidence="8" id="KW-0539">Nucleus</keyword>